<dbReference type="AlphaFoldDB" id="A0A251MUW8"/>
<evidence type="ECO:0000313" key="1">
    <source>
        <dbReference type="EMBL" id="ONH89844.1"/>
    </source>
</evidence>
<keyword evidence="2" id="KW-1185">Reference proteome</keyword>
<organism evidence="1 2">
    <name type="scientific">Prunus persica</name>
    <name type="common">Peach</name>
    <name type="synonym">Amygdalus persica</name>
    <dbReference type="NCBI Taxonomy" id="3760"/>
    <lineage>
        <taxon>Eukaryota</taxon>
        <taxon>Viridiplantae</taxon>
        <taxon>Streptophyta</taxon>
        <taxon>Embryophyta</taxon>
        <taxon>Tracheophyta</taxon>
        <taxon>Spermatophyta</taxon>
        <taxon>Magnoliopsida</taxon>
        <taxon>eudicotyledons</taxon>
        <taxon>Gunneridae</taxon>
        <taxon>Pentapetalae</taxon>
        <taxon>rosids</taxon>
        <taxon>fabids</taxon>
        <taxon>Rosales</taxon>
        <taxon>Rosaceae</taxon>
        <taxon>Amygdaloideae</taxon>
        <taxon>Amygdaleae</taxon>
        <taxon>Prunus</taxon>
    </lineage>
</organism>
<accession>A0A251MUW8</accession>
<dbReference type="Proteomes" id="UP000006882">
    <property type="component" value="Chromosome G8"/>
</dbReference>
<sequence>MGCFVSLKKERVLAAQNVVIYCCCYSFDQKYDENVKLLALVYSLGCRWAQLMQPHMSRILSSIGVVIREEFTTLRNSCLQESNRKEH</sequence>
<evidence type="ECO:0000313" key="2">
    <source>
        <dbReference type="Proteomes" id="UP000006882"/>
    </source>
</evidence>
<reference evidence="1 2" key="1">
    <citation type="journal article" date="2013" name="Nat. Genet.">
        <title>The high-quality draft genome of peach (Prunus persica) identifies unique patterns of genetic diversity, domestication and genome evolution.</title>
        <authorList>
            <consortium name="International Peach Genome Initiative"/>
            <person name="Verde I."/>
            <person name="Abbott A.G."/>
            <person name="Scalabrin S."/>
            <person name="Jung S."/>
            <person name="Shu S."/>
            <person name="Marroni F."/>
            <person name="Zhebentyayeva T."/>
            <person name="Dettori M.T."/>
            <person name="Grimwood J."/>
            <person name="Cattonaro F."/>
            <person name="Zuccolo A."/>
            <person name="Rossini L."/>
            <person name="Jenkins J."/>
            <person name="Vendramin E."/>
            <person name="Meisel L.A."/>
            <person name="Decroocq V."/>
            <person name="Sosinski B."/>
            <person name="Prochnik S."/>
            <person name="Mitros T."/>
            <person name="Policriti A."/>
            <person name="Cipriani G."/>
            <person name="Dondini L."/>
            <person name="Ficklin S."/>
            <person name="Goodstein D.M."/>
            <person name="Xuan P."/>
            <person name="Del Fabbro C."/>
            <person name="Aramini V."/>
            <person name="Copetti D."/>
            <person name="Gonzalez S."/>
            <person name="Horner D.S."/>
            <person name="Falchi R."/>
            <person name="Lucas S."/>
            <person name="Mica E."/>
            <person name="Maldonado J."/>
            <person name="Lazzari B."/>
            <person name="Bielenberg D."/>
            <person name="Pirona R."/>
            <person name="Miculan M."/>
            <person name="Barakat A."/>
            <person name="Testolin R."/>
            <person name="Stella A."/>
            <person name="Tartarini S."/>
            <person name="Tonutti P."/>
            <person name="Arus P."/>
            <person name="Orellana A."/>
            <person name="Wells C."/>
            <person name="Main D."/>
            <person name="Vizzotto G."/>
            <person name="Silva H."/>
            <person name="Salamini F."/>
            <person name="Schmutz J."/>
            <person name="Morgante M."/>
            <person name="Rokhsar D.S."/>
        </authorList>
    </citation>
    <scope>NUCLEOTIDE SEQUENCE [LARGE SCALE GENOMIC DNA]</scope>
    <source>
        <strain evidence="2">cv. Nemared</strain>
    </source>
</reference>
<name>A0A251MUW8_PRUPE</name>
<gene>
    <name evidence="1" type="ORF">PRUPE_8G019900</name>
</gene>
<dbReference type="Gramene" id="ONH89844">
    <property type="protein sequence ID" value="ONH89844"/>
    <property type="gene ID" value="PRUPE_8G019900"/>
</dbReference>
<protein>
    <submittedName>
        <fullName evidence="1">Uncharacterized protein</fullName>
    </submittedName>
</protein>
<dbReference type="EMBL" id="CM007658">
    <property type="protein sequence ID" value="ONH89844.1"/>
    <property type="molecule type" value="Genomic_DNA"/>
</dbReference>
<proteinExistence type="predicted"/>